<dbReference type="Pfam" id="PF16757">
    <property type="entry name" value="Fucosidase_C"/>
    <property type="match status" value="1"/>
</dbReference>
<evidence type="ECO:0000256" key="7">
    <source>
        <dbReference type="PIRNR" id="PIRNR001092"/>
    </source>
</evidence>
<dbReference type="FunFam" id="3.20.20.80:FF:000293">
    <property type="entry name" value="Alpha-L-fucosidase"/>
    <property type="match status" value="1"/>
</dbReference>
<dbReference type="GO" id="GO:0005764">
    <property type="term" value="C:lysosome"/>
    <property type="evidence" value="ECO:0007669"/>
    <property type="project" value="TreeGrafter"/>
</dbReference>
<evidence type="ECO:0000259" key="9">
    <source>
        <dbReference type="Pfam" id="PF16757"/>
    </source>
</evidence>
<reference evidence="10 11" key="1">
    <citation type="submission" date="2018-04" db="EMBL/GenBank/DDBJ databases">
        <title>The genome of golden apple snail Pomacea canaliculata provides insight into stress tolerance and invasive adaptation.</title>
        <authorList>
            <person name="Liu C."/>
            <person name="Liu B."/>
            <person name="Ren Y."/>
            <person name="Zhang Y."/>
            <person name="Wang H."/>
            <person name="Li S."/>
            <person name="Jiang F."/>
            <person name="Yin L."/>
            <person name="Zhang G."/>
            <person name="Qian W."/>
            <person name="Fan W."/>
        </authorList>
    </citation>
    <scope>NUCLEOTIDE SEQUENCE [LARGE SCALE GENOMIC DNA]</scope>
    <source>
        <strain evidence="10">SZHN2017</strain>
        <tissue evidence="10">Muscle</tissue>
    </source>
</reference>
<dbReference type="Gene3D" id="2.60.40.1180">
    <property type="entry name" value="Golgi alpha-mannosidase II"/>
    <property type="match status" value="1"/>
</dbReference>
<protein>
    <recommendedName>
        <fullName evidence="3">alpha-L-fucosidase</fullName>
        <ecNumber evidence="3">3.2.1.51</ecNumber>
    </recommendedName>
</protein>
<evidence type="ECO:0000313" key="10">
    <source>
        <dbReference type="EMBL" id="PVD39018.1"/>
    </source>
</evidence>
<name>A0A2T7Q024_POMCA</name>
<dbReference type="PANTHER" id="PTHR10030">
    <property type="entry name" value="ALPHA-L-FUCOSIDASE"/>
    <property type="match status" value="1"/>
</dbReference>
<comment type="caution">
    <text evidence="10">The sequence shown here is derived from an EMBL/GenBank/DDBJ whole genome shotgun (WGS) entry which is preliminary data.</text>
</comment>
<dbReference type="Gene3D" id="3.20.20.80">
    <property type="entry name" value="Glycosidases"/>
    <property type="match status" value="2"/>
</dbReference>
<keyword evidence="11" id="KW-1185">Reference proteome</keyword>
<comment type="similarity">
    <text evidence="2 7">Belongs to the glycosyl hydrolase 29 family.</text>
</comment>
<dbReference type="InterPro" id="IPR000933">
    <property type="entry name" value="Glyco_hydro_29"/>
</dbReference>
<keyword evidence="6 7" id="KW-0326">Glycosidase</keyword>
<dbReference type="InterPro" id="IPR013780">
    <property type="entry name" value="Glyco_hydro_b"/>
</dbReference>
<keyword evidence="4 7" id="KW-0732">Signal</keyword>
<dbReference type="Proteomes" id="UP000245119">
    <property type="component" value="Linkage Group LG1"/>
</dbReference>
<dbReference type="AlphaFoldDB" id="A0A2T7Q024"/>
<dbReference type="SUPFAM" id="SSF51445">
    <property type="entry name" value="(Trans)glycosidases"/>
    <property type="match status" value="1"/>
</dbReference>
<evidence type="ECO:0000256" key="6">
    <source>
        <dbReference type="ARBA" id="ARBA00023295"/>
    </source>
</evidence>
<evidence type="ECO:0000256" key="1">
    <source>
        <dbReference type="ARBA" id="ARBA00004071"/>
    </source>
</evidence>
<feature type="domain" description="Glycoside hydrolase family 29 N-terminal" evidence="8">
    <location>
        <begin position="68"/>
        <end position="305"/>
    </location>
</feature>
<evidence type="ECO:0000256" key="3">
    <source>
        <dbReference type="ARBA" id="ARBA00012662"/>
    </source>
</evidence>
<dbReference type="PIRSF" id="PIRSF001092">
    <property type="entry name" value="Alpha-L-fucosidase"/>
    <property type="match status" value="1"/>
</dbReference>
<dbReference type="InterPro" id="IPR031919">
    <property type="entry name" value="Fucosidase_C"/>
</dbReference>
<comment type="function">
    <text evidence="1">Alpha-L-fucosidase is responsible for hydrolyzing the alpha-1,6-linked fucose joined to the reducing-end N-acetylglucosamine of the carbohydrate moieties of glycoproteins.</text>
</comment>
<dbReference type="InterPro" id="IPR016286">
    <property type="entry name" value="FUC_metazoa-typ"/>
</dbReference>
<dbReference type="EMBL" id="PZQS01000001">
    <property type="protein sequence ID" value="PVD39018.1"/>
    <property type="molecule type" value="Genomic_DNA"/>
</dbReference>
<feature type="domain" description="Alpha-L-fucosidase C-terminal" evidence="9">
    <location>
        <begin position="316"/>
        <end position="404"/>
    </location>
</feature>
<dbReference type="GO" id="GO:0006004">
    <property type="term" value="P:fucose metabolic process"/>
    <property type="evidence" value="ECO:0007669"/>
    <property type="project" value="InterPro"/>
</dbReference>
<dbReference type="PRINTS" id="PR00741">
    <property type="entry name" value="GLHYDRLASE29"/>
</dbReference>
<dbReference type="PANTHER" id="PTHR10030:SF37">
    <property type="entry name" value="ALPHA-L-FUCOSIDASE-RELATED"/>
    <property type="match status" value="1"/>
</dbReference>
<dbReference type="GO" id="GO:0016139">
    <property type="term" value="P:glycoside catabolic process"/>
    <property type="evidence" value="ECO:0007669"/>
    <property type="project" value="TreeGrafter"/>
</dbReference>
<dbReference type="SMART" id="SM00812">
    <property type="entry name" value="Alpha_L_fucos"/>
    <property type="match status" value="1"/>
</dbReference>
<dbReference type="FunFam" id="2.60.40.1180:FF:000013">
    <property type="entry name" value="Alpha-L-fucosidase"/>
    <property type="match status" value="1"/>
</dbReference>
<dbReference type="OrthoDB" id="6039950at2759"/>
<evidence type="ECO:0000256" key="5">
    <source>
        <dbReference type="ARBA" id="ARBA00022801"/>
    </source>
</evidence>
<evidence type="ECO:0000259" key="8">
    <source>
        <dbReference type="Pfam" id="PF01120"/>
    </source>
</evidence>
<accession>A0A2T7Q024</accession>
<evidence type="ECO:0000313" key="11">
    <source>
        <dbReference type="Proteomes" id="UP000245119"/>
    </source>
</evidence>
<evidence type="ECO:0000256" key="2">
    <source>
        <dbReference type="ARBA" id="ARBA00007951"/>
    </source>
</evidence>
<organism evidence="10 11">
    <name type="scientific">Pomacea canaliculata</name>
    <name type="common">Golden apple snail</name>
    <dbReference type="NCBI Taxonomy" id="400727"/>
    <lineage>
        <taxon>Eukaryota</taxon>
        <taxon>Metazoa</taxon>
        <taxon>Spiralia</taxon>
        <taxon>Lophotrochozoa</taxon>
        <taxon>Mollusca</taxon>
        <taxon>Gastropoda</taxon>
        <taxon>Caenogastropoda</taxon>
        <taxon>Architaenioglossa</taxon>
        <taxon>Ampullarioidea</taxon>
        <taxon>Ampullariidae</taxon>
        <taxon>Pomacea</taxon>
    </lineage>
</organism>
<feature type="signal peptide" evidence="7">
    <location>
        <begin position="1"/>
        <end position="23"/>
    </location>
</feature>
<sequence length="410" mass="47232">MRGAYSGVFIFVLGSSFLTCSSAVRYEPNWNSLDSRPLPPWYDESKIGIFLHWGVFSVPSFINEWFWYVVLVTKHHEGFTNWPSKYSWNWNAMDVGPNRDLVGELAAAIREKTDIHFGVYHSLFEWFNPLFEEDQRNNFTTQNFVFTKTMPELYELVNTYKPEIVWSDGDWMVEDTYWNATHFLAWLYNDSPVKDTVVVNDRWGSNIRCHHGGFWNCDDRFVPGHLIPHKWENSMTLDKYSWGYRRNARLSDIYSMDEFIALLVKTVSLGGNILVNVGPTKDGMISPIYEERLTQMGEWLGVNGDAIFGTQPWKYQNDTVNSNVWYTAKKANASTVVYAIILKWPSTSTMMLGAPSVSSKTKISLLGYNGAFTFTSTGTQGVAIDIPPIPFYQMPCQWGWAFQLDNLNNQ</sequence>
<dbReference type="EC" id="3.2.1.51" evidence="3"/>
<dbReference type="InterPro" id="IPR057739">
    <property type="entry name" value="Glyco_hydro_29_N"/>
</dbReference>
<feature type="chain" id="PRO_5016195990" description="alpha-L-fucosidase" evidence="7">
    <location>
        <begin position="24"/>
        <end position="410"/>
    </location>
</feature>
<proteinExistence type="inferred from homology"/>
<dbReference type="GO" id="GO:0004560">
    <property type="term" value="F:alpha-L-fucosidase activity"/>
    <property type="evidence" value="ECO:0007669"/>
    <property type="project" value="UniProtKB-EC"/>
</dbReference>
<dbReference type="InterPro" id="IPR017853">
    <property type="entry name" value="GH"/>
</dbReference>
<evidence type="ECO:0000256" key="4">
    <source>
        <dbReference type="ARBA" id="ARBA00022729"/>
    </source>
</evidence>
<gene>
    <name evidence="10" type="ORF">C0Q70_01645</name>
</gene>
<dbReference type="Pfam" id="PF01120">
    <property type="entry name" value="Alpha_L_fucos"/>
    <property type="match status" value="1"/>
</dbReference>
<keyword evidence="5 7" id="KW-0378">Hydrolase</keyword>